<keyword evidence="3" id="KW-0143">Chaperone</keyword>
<feature type="domain" description="CobW C-terminal" evidence="7">
    <location>
        <begin position="232"/>
        <end position="319"/>
    </location>
</feature>
<dbReference type="Gene3D" id="3.40.50.300">
    <property type="entry name" value="P-loop containing nucleotide triphosphate hydrolases"/>
    <property type="match status" value="1"/>
</dbReference>
<dbReference type="PANTHER" id="PTHR13748">
    <property type="entry name" value="COBW-RELATED"/>
    <property type="match status" value="1"/>
</dbReference>
<dbReference type="RefSeq" id="WP_213044229.1">
    <property type="nucleotide sequence ID" value="NZ_CAJNBJ010000021.1"/>
</dbReference>
<protein>
    <submittedName>
        <fullName evidence="8">CobW C-terminal domain-containing protein</fullName>
    </submittedName>
</protein>
<comment type="catalytic activity">
    <reaction evidence="6">
        <text>GTP + H2O = GDP + phosphate + H(+)</text>
        <dbReference type="Rhea" id="RHEA:19669"/>
        <dbReference type="ChEBI" id="CHEBI:15377"/>
        <dbReference type="ChEBI" id="CHEBI:15378"/>
        <dbReference type="ChEBI" id="CHEBI:37565"/>
        <dbReference type="ChEBI" id="CHEBI:43474"/>
        <dbReference type="ChEBI" id="CHEBI:58189"/>
    </reaction>
    <physiologicalReaction direction="left-to-right" evidence="6">
        <dbReference type="Rhea" id="RHEA:19670"/>
    </physiologicalReaction>
</comment>
<evidence type="ECO:0000256" key="1">
    <source>
        <dbReference type="ARBA" id="ARBA00022741"/>
    </source>
</evidence>
<dbReference type="Proteomes" id="UP000675880">
    <property type="component" value="Unassembled WGS sequence"/>
</dbReference>
<dbReference type="Pfam" id="PF07683">
    <property type="entry name" value="CobW_C"/>
    <property type="match status" value="1"/>
</dbReference>
<comment type="function">
    <text evidence="5">Zinc chaperone that directly transfers zinc cofactor to target proteins, thereby activating them. Zinc is transferred from the CXCC motif in the GTPase domain to the zinc binding site in target proteins in a process requiring GTP hydrolysis.</text>
</comment>
<organism evidence="8 9">
    <name type="scientific">Nitrospira defluvii</name>
    <dbReference type="NCBI Taxonomy" id="330214"/>
    <lineage>
        <taxon>Bacteria</taxon>
        <taxon>Pseudomonadati</taxon>
        <taxon>Nitrospirota</taxon>
        <taxon>Nitrospiria</taxon>
        <taxon>Nitrospirales</taxon>
        <taxon>Nitrospiraceae</taxon>
        <taxon>Nitrospira</taxon>
    </lineage>
</organism>
<dbReference type="PANTHER" id="PTHR13748:SF62">
    <property type="entry name" value="COBW DOMAIN-CONTAINING PROTEIN"/>
    <property type="match status" value="1"/>
</dbReference>
<evidence type="ECO:0000256" key="3">
    <source>
        <dbReference type="ARBA" id="ARBA00023186"/>
    </source>
</evidence>
<dbReference type="SUPFAM" id="SSF90002">
    <property type="entry name" value="Hypothetical protein YjiA, C-terminal domain"/>
    <property type="match status" value="1"/>
</dbReference>
<dbReference type="InterPro" id="IPR051316">
    <property type="entry name" value="Zinc-reg_GTPase_activator"/>
</dbReference>
<dbReference type="InterPro" id="IPR011629">
    <property type="entry name" value="CobW-like_C"/>
</dbReference>
<keyword evidence="9" id="KW-1185">Reference proteome</keyword>
<accession>A0ABN7MDY4</accession>
<reference evidence="8 9" key="1">
    <citation type="submission" date="2021-02" db="EMBL/GenBank/DDBJ databases">
        <authorList>
            <person name="Han P."/>
        </authorList>
    </citation>
    <scope>NUCLEOTIDE SEQUENCE [LARGE SCALE GENOMIC DNA]</scope>
    <source>
        <strain evidence="8">Candidatus Nitrospira sp. ZN2</strain>
    </source>
</reference>
<evidence type="ECO:0000259" key="7">
    <source>
        <dbReference type="SMART" id="SM00833"/>
    </source>
</evidence>
<sequence length="338" mass="37495">MPTKAAQVRASGSPVYVIAGFLGSGKTTLLKRALAHELERGIKPAVLMNEFGEVDVDGALLHDHPRSNDIELQSLLSGCICCDLSGAFTEKVGHLLKKTQGAPLFVETTGLADTGQVVVGIEKALAQHSARARLASVIVMVDAPRFLKLGAYWPAADDHLKQADTVVLNKLDQIDDRQAALVERRVRSVNPAARIVRAIHADVPIDRLLERPAGRRVAQIVTGTIKESTAGYRSGSFKILRPFEPDRLGRWLRRYQRSVVRLKGYVRVQGRQGMQEVQWVMGSLSIAPYQGVKQSQAKIVVIGRRVAWQRFLEGLERCLVWPRRRVVRRRPAGKRVSQ</sequence>
<evidence type="ECO:0000256" key="6">
    <source>
        <dbReference type="ARBA" id="ARBA00049117"/>
    </source>
</evidence>
<name>A0ABN7MDY4_9BACT</name>
<keyword evidence="2" id="KW-0378">Hydrolase</keyword>
<keyword evidence="1" id="KW-0547">Nucleotide-binding</keyword>
<proteinExistence type="inferred from homology"/>
<dbReference type="InterPro" id="IPR003495">
    <property type="entry name" value="CobW/HypB/UreG_nucleotide-bd"/>
</dbReference>
<gene>
    <name evidence="8" type="ORF">NSPZN2_80064</name>
</gene>
<evidence type="ECO:0000313" key="8">
    <source>
        <dbReference type="EMBL" id="CAE6801024.1"/>
    </source>
</evidence>
<evidence type="ECO:0000256" key="4">
    <source>
        <dbReference type="ARBA" id="ARBA00034320"/>
    </source>
</evidence>
<evidence type="ECO:0000313" key="9">
    <source>
        <dbReference type="Proteomes" id="UP000675880"/>
    </source>
</evidence>
<dbReference type="Pfam" id="PF02492">
    <property type="entry name" value="cobW"/>
    <property type="match status" value="1"/>
</dbReference>
<dbReference type="SUPFAM" id="SSF52540">
    <property type="entry name" value="P-loop containing nucleoside triphosphate hydrolases"/>
    <property type="match status" value="1"/>
</dbReference>
<dbReference type="CDD" id="cd03112">
    <property type="entry name" value="CobW-like"/>
    <property type="match status" value="1"/>
</dbReference>
<dbReference type="Gene3D" id="3.30.1220.10">
    <property type="entry name" value="CobW-like, C-terminal domain"/>
    <property type="match status" value="1"/>
</dbReference>
<evidence type="ECO:0000256" key="2">
    <source>
        <dbReference type="ARBA" id="ARBA00022801"/>
    </source>
</evidence>
<evidence type="ECO:0000256" key="5">
    <source>
        <dbReference type="ARBA" id="ARBA00045658"/>
    </source>
</evidence>
<comment type="caution">
    <text evidence="8">The sequence shown here is derived from an EMBL/GenBank/DDBJ whole genome shotgun (WGS) entry which is preliminary data.</text>
</comment>
<dbReference type="SMART" id="SM00833">
    <property type="entry name" value="CobW_C"/>
    <property type="match status" value="1"/>
</dbReference>
<dbReference type="InterPro" id="IPR027417">
    <property type="entry name" value="P-loop_NTPase"/>
</dbReference>
<dbReference type="EMBL" id="CAJNBJ010000021">
    <property type="protein sequence ID" value="CAE6801024.1"/>
    <property type="molecule type" value="Genomic_DNA"/>
</dbReference>
<dbReference type="InterPro" id="IPR036627">
    <property type="entry name" value="CobW-likC_sf"/>
</dbReference>
<comment type="similarity">
    <text evidence="4">Belongs to the SIMIBI class G3E GTPase family. ZNG1 subfamily.</text>
</comment>